<dbReference type="Pfam" id="PF00072">
    <property type="entry name" value="Response_reg"/>
    <property type="match status" value="1"/>
</dbReference>
<feature type="modified residue" description="4-aspartylphosphate" evidence="1">
    <location>
        <position position="71"/>
    </location>
</feature>
<dbReference type="InterPro" id="IPR052155">
    <property type="entry name" value="Biofilm_reg_signaling"/>
</dbReference>
<dbReference type="InterPro" id="IPR029787">
    <property type="entry name" value="Nucleotide_cyclase"/>
</dbReference>
<dbReference type="Proteomes" id="UP000021315">
    <property type="component" value="Unassembled WGS sequence"/>
</dbReference>
<dbReference type="STRING" id="1453999.AW06_002559"/>
<dbReference type="InterPro" id="IPR000014">
    <property type="entry name" value="PAS"/>
</dbReference>
<dbReference type="Gene3D" id="3.20.20.450">
    <property type="entry name" value="EAL domain"/>
    <property type="match status" value="1"/>
</dbReference>
<keyword evidence="6" id="KW-0378">Hydrolase</keyword>
<reference evidence="6" key="1">
    <citation type="submission" date="2014-02" db="EMBL/GenBank/DDBJ databases">
        <title>Expanding our view of genomic diversity in Candidatus Accumulibacter clades.</title>
        <authorList>
            <person name="Skennerton C.T."/>
            <person name="Barr J.J."/>
            <person name="Slater F.R."/>
            <person name="Bond P.L."/>
            <person name="Tyson G.W."/>
        </authorList>
    </citation>
    <scope>NUCLEOTIDE SEQUENCE [LARGE SCALE GENOMIC DNA]</scope>
</reference>
<dbReference type="InterPro" id="IPR000160">
    <property type="entry name" value="GGDEF_dom"/>
</dbReference>
<dbReference type="Gene3D" id="3.30.70.270">
    <property type="match status" value="1"/>
</dbReference>
<dbReference type="PROSITE" id="PS50112">
    <property type="entry name" value="PAS"/>
    <property type="match status" value="1"/>
</dbReference>
<dbReference type="GO" id="GO:0006355">
    <property type="term" value="P:regulation of DNA-templated transcription"/>
    <property type="evidence" value="ECO:0007669"/>
    <property type="project" value="InterPro"/>
</dbReference>
<dbReference type="Pfam" id="PF00989">
    <property type="entry name" value="PAS"/>
    <property type="match status" value="1"/>
</dbReference>
<dbReference type="SMART" id="SM00267">
    <property type="entry name" value="GGDEF"/>
    <property type="match status" value="1"/>
</dbReference>
<dbReference type="SUPFAM" id="SSF55073">
    <property type="entry name" value="Nucleotide cyclase"/>
    <property type="match status" value="1"/>
</dbReference>
<dbReference type="PROSITE" id="PS50110">
    <property type="entry name" value="RESPONSE_REGULATORY"/>
    <property type="match status" value="1"/>
</dbReference>
<evidence type="ECO:0000313" key="7">
    <source>
        <dbReference type="Proteomes" id="UP000021315"/>
    </source>
</evidence>
<dbReference type="SUPFAM" id="SSF141868">
    <property type="entry name" value="EAL domain-like"/>
    <property type="match status" value="1"/>
</dbReference>
<dbReference type="InterPro" id="IPR035919">
    <property type="entry name" value="EAL_sf"/>
</dbReference>
<feature type="domain" description="PAS" evidence="3">
    <location>
        <begin position="155"/>
        <end position="212"/>
    </location>
</feature>
<dbReference type="RefSeq" id="WP_034949834.1">
    <property type="nucleotide sequence ID" value="NZ_JDST02000056.1"/>
</dbReference>
<dbReference type="NCBIfam" id="TIGR00229">
    <property type="entry name" value="sensory_box"/>
    <property type="match status" value="1"/>
</dbReference>
<dbReference type="InterPro" id="IPR013767">
    <property type="entry name" value="PAS_fold"/>
</dbReference>
<proteinExistence type="predicted"/>
<evidence type="ECO:0000259" key="2">
    <source>
        <dbReference type="PROSITE" id="PS50110"/>
    </source>
</evidence>
<dbReference type="FunFam" id="3.30.70.270:FF:000001">
    <property type="entry name" value="Diguanylate cyclase domain protein"/>
    <property type="match status" value="1"/>
</dbReference>
<dbReference type="AlphaFoldDB" id="A0A080M5Z5"/>
<feature type="domain" description="Response regulatory" evidence="2">
    <location>
        <begin position="22"/>
        <end position="136"/>
    </location>
</feature>
<evidence type="ECO:0000256" key="1">
    <source>
        <dbReference type="PROSITE-ProRule" id="PRU00169"/>
    </source>
</evidence>
<evidence type="ECO:0000313" key="6">
    <source>
        <dbReference type="EMBL" id="KFB76416.1"/>
    </source>
</evidence>
<dbReference type="CDD" id="cd01948">
    <property type="entry name" value="EAL"/>
    <property type="match status" value="1"/>
</dbReference>
<dbReference type="InterPro" id="IPR011006">
    <property type="entry name" value="CheY-like_superfamily"/>
</dbReference>
<feature type="domain" description="GGDEF" evidence="5">
    <location>
        <begin position="325"/>
        <end position="458"/>
    </location>
</feature>
<name>A0A080M5Z5_9PROT</name>
<comment type="caution">
    <text evidence="6">The sequence shown here is derived from an EMBL/GenBank/DDBJ whole genome shotgun (WGS) entry which is preliminary data.</text>
</comment>
<dbReference type="SMART" id="SM00052">
    <property type="entry name" value="EAL"/>
    <property type="match status" value="1"/>
</dbReference>
<dbReference type="CDD" id="cd00130">
    <property type="entry name" value="PAS"/>
    <property type="match status" value="1"/>
</dbReference>
<dbReference type="PROSITE" id="PS50883">
    <property type="entry name" value="EAL"/>
    <property type="match status" value="1"/>
</dbReference>
<accession>A0A080M5Z5</accession>
<organism evidence="6 7">
    <name type="scientific">Candidatus Accumulibacter cognatus</name>
    <dbReference type="NCBI Taxonomy" id="2954383"/>
    <lineage>
        <taxon>Bacteria</taxon>
        <taxon>Pseudomonadati</taxon>
        <taxon>Pseudomonadota</taxon>
        <taxon>Betaproteobacteria</taxon>
        <taxon>Candidatus Accumulibacter</taxon>
    </lineage>
</organism>
<dbReference type="GO" id="GO:0000160">
    <property type="term" value="P:phosphorelay signal transduction system"/>
    <property type="evidence" value="ECO:0007669"/>
    <property type="project" value="InterPro"/>
</dbReference>
<dbReference type="GO" id="GO:0071111">
    <property type="term" value="F:cyclic-guanylate-specific phosphodiesterase activity"/>
    <property type="evidence" value="ECO:0007669"/>
    <property type="project" value="UniProtKB-EC"/>
</dbReference>
<dbReference type="CDD" id="cd01949">
    <property type="entry name" value="GGDEF"/>
    <property type="match status" value="1"/>
</dbReference>
<dbReference type="Pfam" id="PF00563">
    <property type="entry name" value="EAL"/>
    <property type="match status" value="1"/>
</dbReference>
<keyword evidence="7" id="KW-1185">Reference proteome</keyword>
<sequence>MKAIAEFEFSPQSLDIQETPCKILIVDDEERIRAAYRHLLAGEGRIIEECGSGSEARHRLEDRDVDVLILDLNLPDIHGLDIMEWMVHQHVPTAVVVFSGDESIDSAIRALRHGAFEFIRKHGDPQELIDTVDRVLHRRRIEREYALMTVRLEQSERLHRFLVEQSPDFIYTLDKDGLFIFVNGRVQAMLGYTREELLGKHYSMIVYPDDLEHARFVFNERRIGERASNNVEIRLQTRTRGVRHFENRTIVTILSAQGIYAANGQPTDRQFMGTSGVARDITDRKKAEETIAFQAFHDLLTGLPNRILFKDRLGVALKQAKRKNKRVGVMFIDIDRFKLVNDTYGHHEGDELLKCFAERSRSCLRSGDTLARQGGDEFTVLLPDLGNGDDATVIAAKMLAELKRPFKVAGLDFFTTVSIGIALYPDNGETPEVLLRNADIAMYQIKGRGKNGYLHYAPDMHSGHSMRLTLEGDLRQALEIGDQFELYYQPQISFSQRRTIGMEALIRWHHPRYGLMMPDTFIPLAEDTGMIVALGEWVIDRALCQLASWRSKGFTRLQLAINLSPKELERGDLPERIMRRLDTYAIPAEVLDIEITETLLMQDAEKNISTVKQLRNCGLKVSIDDFGTRYSSLNYLRRFPINSIKIDQSFVRDLNPDKQSSTSIIHAIACIARSFDLRILAEGVESEAQRQMLSGLECDDMQGFLFSQPLTAAAFEGFLSGSDFPARDRATAPLM</sequence>
<feature type="domain" description="EAL" evidence="4">
    <location>
        <begin position="467"/>
        <end position="723"/>
    </location>
</feature>
<dbReference type="EMBL" id="JDST02000056">
    <property type="protein sequence ID" value="KFB76416.1"/>
    <property type="molecule type" value="Genomic_DNA"/>
</dbReference>
<dbReference type="SMART" id="SM00091">
    <property type="entry name" value="PAS"/>
    <property type="match status" value="1"/>
</dbReference>
<keyword evidence="1" id="KW-0597">Phosphoprotein</keyword>
<dbReference type="SMART" id="SM00448">
    <property type="entry name" value="REC"/>
    <property type="match status" value="1"/>
</dbReference>
<dbReference type="InterPro" id="IPR035965">
    <property type="entry name" value="PAS-like_dom_sf"/>
</dbReference>
<dbReference type="EC" id="3.1.4.52" evidence="6"/>
<dbReference type="InterPro" id="IPR001633">
    <property type="entry name" value="EAL_dom"/>
</dbReference>
<evidence type="ECO:0000259" key="5">
    <source>
        <dbReference type="PROSITE" id="PS50887"/>
    </source>
</evidence>
<dbReference type="Gene3D" id="3.30.450.20">
    <property type="entry name" value="PAS domain"/>
    <property type="match status" value="1"/>
</dbReference>
<gene>
    <name evidence="6" type="primary">gmr_11</name>
    <name evidence="6" type="ORF">AW06_002559</name>
</gene>
<evidence type="ECO:0000259" key="4">
    <source>
        <dbReference type="PROSITE" id="PS50883"/>
    </source>
</evidence>
<dbReference type="PANTHER" id="PTHR44757">
    <property type="entry name" value="DIGUANYLATE CYCLASE DGCP"/>
    <property type="match status" value="1"/>
</dbReference>
<dbReference type="InterPro" id="IPR043128">
    <property type="entry name" value="Rev_trsase/Diguanyl_cyclase"/>
</dbReference>
<dbReference type="InterPro" id="IPR001789">
    <property type="entry name" value="Sig_transdc_resp-reg_receiver"/>
</dbReference>
<dbReference type="Pfam" id="PF00990">
    <property type="entry name" value="GGDEF"/>
    <property type="match status" value="1"/>
</dbReference>
<dbReference type="SUPFAM" id="SSF55785">
    <property type="entry name" value="PYP-like sensor domain (PAS domain)"/>
    <property type="match status" value="1"/>
</dbReference>
<dbReference type="Gene3D" id="3.40.50.2300">
    <property type="match status" value="1"/>
</dbReference>
<dbReference type="PROSITE" id="PS50887">
    <property type="entry name" value="GGDEF"/>
    <property type="match status" value="1"/>
</dbReference>
<protein>
    <submittedName>
        <fullName evidence="6">Cyclic di-GMP phosphodiesterase Gmr</fullName>
        <ecNumber evidence="6">3.1.4.52</ecNumber>
    </submittedName>
</protein>
<evidence type="ECO:0000259" key="3">
    <source>
        <dbReference type="PROSITE" id="PS50112"/>
    </source>
</evidence>
<dbReference type="SUPFAM" id="SSF52172">
    <property type="entry name" value="CheY-like"/>
    <property type="match status" value="1"/>
</dbReference>
<dbReference type="NCBIfam" id="TIGR00254">
    <property type="entry name" value="GGDEF"/>
    <property type="match status" value="1"/>
</dbReference>
<dbReference type="PANTHER" id="PTHR44757:SF2">
    <property type="entry name" value="BIOFILM ARCHITECTURE MAINTENANCE PROTEIN MBAA"/>
    <property type="match status" value="1"/>
</dbReference>